<protein>
    <recommendedName>
        <fullName evidence="6">G-protein coupled receptors family 1 profile domain-containing protein</fullName>
    </recommendedName>
</protein>
<feature type="transmembrane region" description="Helical" evidence="5">
    <location>
        <begin position="319"/>
        <end position="345"/>
    </location>
</feature>
<evidence type="ECO:0000256" key="2">
    <source>
        <dbReference type="ARBA" id="ARBA00022692"/>
    </source>
</evidence>
<dbReference type="CDD" id="cd14978">
    <property type="entry name" value="7tmA_FMRFamide_R-like"/>
    <property type="match status" value="1"/>
</dbReference>
<dbReference type="PANTHER" id="PTHR46641">
    <property type="entry name" value="FMRFAMIDE RECEPTOR-RELATED"/>
    <property type="match status" value="1"/>
</dbReference>
<dbReference type="STRING" id="188477.A0A3S0ZGQ5"/>
<keyword evidence="8" id="KW-1185">Reference proteome</keyword>
<feature type="transmembrane region" description="Helical" evidence="5">
    <location>
        <begin position="216"/>
        <end position="242"/>
    </location>
</feature>
<feature type="transmembrane region" description="Helical" evidence="5">
    <location>
        <begin position="162"/>
        <end position="180"/>
    </location>
</feature>
<keyword evidence="4 5" id="KW-0472">Membrane</keyword>
<keyword evidence="3 5" id="KW-1133">Transmembrane helix</keyword>
<gene>
    <name evidence="7" type="ORF">EGW08_017808</name>
</gene>
<reference evidence="7 8" key="1">
    <citation type="submission" date="2019-01" db="EMBL/GenBank/DDBJ databases">
        <title>A draft genome assembly of the solar-powered sea slug Elysia chlorotica.</title>
        <authorList>
            <person name="Cai H."/>
            <person name="Li Q."/>
            <person name="Fang X."/>
            <person name="Li J."/>
            <person name="Curtis N.E."/>
            <person name="Altenburger A."/>
            <person name="Shibata T."/>
            <person name="Feng M."/>
            <person name="Maeda T."/>
            <person name="Schwartz J.A."/>
            <person name="Shigenobu S."/>
            <person name="Lundholm N."/>
            <person name="Nishiyama T."/>
            <person name="Yang H."/>
            <person name="Hasebe M."/>
            <person name="Li S."/>
            <person name="Pierce S.K."/>
            <person name="Wang J."/>
        </authorList>
    </citation>
    <scope>NUCLEOTIDE SEQUENCE [LARGE SCALE GENOMIC DNA]</scope>
    <source>
        <strain evidence="7">EC2010</strain>
        <tissue evidence="7">Whole organism of an adult</tissue>
    </source>
</reference>
<dbReference type="PANTHER" id="PTHR46641:SF18">
    <property type="entry name" value="G-PROTEIN COUPLED RECEPTORS FAMILY 1 PROFILE DOMAIN-CONTAINING PROTEIN"/>
    <property type="match status" value="1"/>
</dbReference>
<dbReference type="PROSITE" id="PS50262">
    <property type="entry name" value="G_PROTEIN_RECEP_F1_2"/>
    <property type="match status" value="1"/>
</dbReference>
<feature type="transmembrane region" description="Helical" evidence="5">
    <location>
        <begin position="283"/>
        <end position="307"/>
    </location>
</feature>
<dbReference type="OrthoDB" id="6073803at2759"/>
<evidence type="ECO:0000313" key="8">
    <source>
        <dbReference type="Proteomes" id="UP000271974"/>
    </source>
</evidence>
<accession>A0A3S0ZGQ5</accession>
<keyword evidence="2 5" id="KW-0812">Transmembrane</keyword>
<dbReference type="Gene3D" id="1.20.1070.10">
    <property type="entry name" value="Rhodopsin 7-helix transmembrane proteins"/>
    <property type="match status" value="1"/>
</dbReference>
<dbReference type="InterPro" id="IPR000276">
    <property type="entry name" value="GPCR_Rhodpsn"/>
</dbReference>
<feature type="domain" description="G-protein coupled receptors family 1 profile" evidence="6">
    <location>
        <begin position="55"/>
        <end position="343"/>
    </location>
</feature>
<dbReference type="InterPro" id="IPR017452">
    <property type="entry name" value="GPCR_Rhodpsn_7TM"/>
</dbReference>
<feature type="transmembrane region" description="Helical" evidence="5">
    <location>
        <begin position="76"/>
        <end position="97"/>
    </location>
</feature>
<dbReference type="PRINTS" id="PR00237">
    <property type="entry name" value="GPCRRHODOPSN"/>
</dbReference>
<evidence type="ECO:0000259" key="6">
    <source>
        <dbReference type="PROSITE" id="PS50262"/>
    </source>
</evidence>
<proteinExistence type="predicted"/>
<evidence type="ECO:0000256" key="4">
    <source>
        <dbReference type="ARBA" id="ARBA00023136"/>
    </source>
</evidence>
<comment type="subcellular location">
    <subcellularLocation>
        <location evidence="1">Membrane</location>
    </subcellularLocation>
</comment>
<dbReference type="EMBL" id="RQTK01000831">
    <property type="protein sequence ID" value="RUS74443.1"/>
    <property type="molecule type" value="Genomic_DNA"/>
</dbReference>
<evidence type="ECO:0000313" key="7">
    <source>
        <dbReference type="EMBL" id="RUS74443.1"/>
    </source>
</evidence>
<dbReference type="Pfam" id="PF00001">
    <property type="entry name" value="7tm_1"/>
    <property type="match status" value="1"/>
</dbReference>
<feature type="transmembrane region" description="Helical" evidence="5">
    <location>
        <begin position="43"/>
        <end position="64"/>
    </location>
</feature>
<dbReference type="InterPro" id="IPR052954">
    <property type="entry name" value="GPCR-Ligand_Int"/>
</dbReference>
<sequence>MDQDATNCSDSGANQTHSACIPSDETVQQLGRIGLMLMPYLNMFSWGIGVVGIVGNILTVLVFAKLGFAETINISYVALAVSDLLCVLSTMVTSFLFSPAMRALLHHYRVQVDLVKFANFTSFLPQFAFSRTTAFLTAWISLERCLCVLFPTRVRLIITRRVTKLVVFAIFVLGCGPAVLECVTMETDWRFDPDTNTTTLLIYHSLKKGSDVYHGIYIILYGAVYPLLSWIMVTVCTIFLVTKLRDSAKWRKANAYVNSTTNRSAPKTHRNARRGENRTTKTVVMIACMFIVCSLPKSVQSLMGLAFRNVYSVYGSLRLLFVTNAAFALVFMEINSSLNIIFYSITGAKFRSTLKKMFLKK</sequence>
<organism evidence="7 8">
    <name type="scientific">Elysia chlorotica</name>
    <name type="common">Eastern emerald elysia</name>
    <name type="synonym">Sea slug</name>
    <dbReference type="NCBI Taxonomy" id="188477"/>
    <lineage>
        <taxon>Eukaryota</taxon>
        <taxon>Metazoa</taxon>
        <taxon>Spiralia</taxon>
        <taxon>Lophotrochozoa</taxon>
        <taxon>Mollusca</taxon>
        <taxon>Gastropoda</taxon>
        <taxon>Heterobranchia</taxon>
        <taxon>Euthyneura</taxon>
        <taxon>Panpulmonata</taxon>
        <taxon>Sacoglossa</taxon>
        <taxon>Placobranchoidea</taxon>
        <taxon>Plakobranchidae</taxon>
        <taxon>Elysia</taxon>
    </lineage>
</organism>
<dbReference type="SUPFAM" id="SSF81321">
    <property type="entry name" value="Family A G protein-coupled receptor-like"/>
    <property type="match status" value="1"/>
</dbReference>
<evidence type="ECO:0000256" key="1">
    <source>
        <dbReference type="ARBA" id="ARBA00004370"/>
    </source>
</evidence>
<evidence type="ECO:0000256" key="5">
    <source>
        <dbReference type="SAM" id="Phobius"/>
    </source>
</evidence>
<dbReference type="GO" id="GO:0016020">
    <property type="term" value="C:membrane"/>
    <property type="evidence" value="ECO:0007669"/>
    <property type="project" value="UniProtKB-SubCell"/>
</dbReference>
<name>A0A3S0ZGQ5_ELYCH</name>
<dbReference type="GO" id="GO:0004930">
    <property type="term" value="F:G protein-coupled receptor activity"/>
    <property type="evidence" value="ECO:0007669"/>
    <property type="project" value="InterPro"/>
</dbReference>
<comment type="caution">
    <text evidence="7">The sequence shown here is derived from an EMBL/GenBank/DDBJ whole genome shotgun (WGS) entry which is preliminary data.</text>
</comment>
<dbReference type="AlphaFoldDB" id="A0A3S0ZGQ5"/>
<evidence type="ECO:0000256" key="3">
    <source>
        <dbReference type="ARBA" id="ARBA00022989"/>
    </source>
</evidence>
<dbReference type="Proteomes" id="UP000271974">
    <property type="component" value="Unassembled WGS sequence"/>
</dbReference>